<evidence type="ECO:0000256" key="3">
    <source>
        <dbReference type="ARBA" id="ARBA00022741"/>
    </source>
</evidence>
<feature type="domain" description="Obg" evidence="6">
    <location>
        <begin position="51"/>
        <end position="206"/>
    </location>
</feature>
<dbReference type="CDD" id="cd01898">
    <property type="entry name" value="Obg"/>
    <property type="match status" value="1"/>
</dbReference>
<comment type="similarity">
    <text evidence="1">Belongs to the TRAFAC class OBG-HflX-like GTPase superfamily. OBG GTPase family.</text>
</comment>
<evidence type="ECO:0000313" key="8">
    <source>
        <dbReference type="EMBL" id="JAB95876.1"/>
    </source>
</evidence>
<keyword evidence="3" id="KW-0547">Nucleotide-binding</keyword>
<dbReference type="EMBL" id="GAMC01010679">
    <property type="protein sequence ID" value="JAB95876.1"/>
    <property type="molecule type" value="mRNA"/>
</dbReference>
<dbReference type="GO" id="GO:0042254">
    <property type="term" value="P:ribosome biogenesis"/>
    <property type="evidence" value="ECO:0007669"/>
    <property type="project" value="UniProtKB-UniRule"/>
</dbReference>
<dbReference type="PANTHER" id="PTHR11702:SF31">
    <property type="entry name" value="MITOCHONDRIAL RIBOSOME-ASSOCIATED GTPASE 2"/>
    <property type="match status" value="1"/>
</dbReference>
<dbReference type="GO" id="GO:0005739">
    <property type="term" value="C:mitochondrion"/>
    <property type="evidence" value="ECO:0007669"/>
    <property type="project" value="TreeGrafter"/>
</dbReference>
<dbReference type="AlphaFoldDB" id="W8BRI7"/>
<dbReference type="GO" id="GO:0000287">
    <property type="term" value="F:magnesium ion binding"/>
    <property type="evidence" value="ECO:0007669"/>
    <property type="project" value="InterPro"/>
</dbReference>
<dbReference type="Gene3D" id="2.70.210.12">
    <property type="entry name" value="GTP1/OBG domain"/>
    <property type="match status" value="1"/>
</dbReference>
<evidence type="ECO:0000256" key="1">
    <source>
        <dbReference type="ARBA" id="ARBA00007699"/>
    </source>
</evidence>
<sequence>MFLVRLLPVLRKTSVNFPVESYTKLIVKRKTHTLPKALRSTKSKSTRKEPIYFVDSKQVHVIGGKGGDGCISFLQLWCNERAGPDGGDGGNGGHVIFQATGDVSNFNHILSLIRGMTGENGRSDNCHGKNAQHTIVKVPVGTIVRNKEGKVVGDLNDANIMFVAARGGVGGKGNKFFATAVQKSPKICEYGPEGEDATYMLELRTMADIGFIGFPNAGKSTLLNAITRAKPKVAPYAFTTLRPYIGMVQYDDFTQLAVADLPGLIPDSHLNKGLGIQFLKHAERCKVLLIVLDVSLNEPLKHYEQLLHELSQFSANLAERPKIVVANKMDLPEAKDNLQELQSKLNLKVIPISAKSGTNLSELLSVMREYYEIHKNE</sequence>
<dbReference type="PROSITE" id="PS51883">
    <property type="entry name" value="OBG"/>
    <property type="match status" value="1"/>
</dbReference>
<dbReference type="InterPro" id="IPR006169">
    <property type="entry name" value="GTP1_OBG_dom"/>
</dbReference>
<dbReference type="NCBIfam" id="TIGR02729">
    <property type="entry name" value="Obg_CgtA"/>
    <property type="match status" value="1"/>
</dbReference>
<dbReference type="InterPro" id="IPR045086">
    <property type="entry name" value="OBG_GTPase"/>
</dbReference>
<evidence type="ECO:0000313" key="9">
    <source>
        <dbReference type="Proteomes" id="UP000606786"/>
    </source>
</evidence>
<keyword evidence="4" id="KW-0342">GTP-binding</keyword>
<dbReference type="NCBIfam" id="TIGR00231">
    <property type="entry name" value="small_GTP"/>
    <property type="match status" value="1"/>
</dbReference>
<dbReference type="InterPro" id="IPR027417">
    <property type="entry name" value="P-loop_NTPase"/>
</dbReference>
<reference evidence="8" key="2">
    <citation type="journal article" date="2014" name="BMC Genomics">
        <title>A genomic perspective to assessing quality of mass-reared SIT flies used in Mediterranean fruit fly (Ceratitis capitata) eradication in California.</title>
        <authorList>
            <person name="Calla B."/>
            <person name="Hall B."/>
            <person name="Hou S."/>
            <person name="Geib S.M."/>
        </authorList>
    </citation>
    <scope>NUCLEOTIDE SEQUENCE</scope>
</reference>
<dbReference type="GeneID" id="101455066"/>
<dbReference type="SUPFAM" id="SSF52540">
    <property type="entry name" value="P-loop containing nucleoside triphosphate hydrolases"/>
    <property type="match status" value="1"/>
</dbReference>
<dbReference type="Pfam" id="PF01926">
    <property type="entry name" value="MMR_HSR1"/>
    <property type="match status" value="1"/>
</dbReference>
<dbReference type="PANTHER" id="PTHR11702">
    <property type="entry name" value="DEVELOPMENTALLY REGULATED GTP-BINDING PROTEIN-RELATED"/>
    <property type="match status" value="1"/>
</dbReference>
<feature type="domain" description="OBG-type G" evidence="5">
    <location>
        <begin position="207"/>
        <end position="372"/>
    </location>
</feature>
<dbReference type="SUPFAM" id="SSF82051">
    <property type="entry name" value="Obg GTP-binding protein N-terminal domain"/>
    <property type="match status" value="1"/>
</dbReference>
<dbReference type="EMBL" id="CAJHJT010000012">
    <property type="protein sequence ID" value="CAD6996850.1"/>
    <property type="molecule type" value="Genomic_DNA"/>
</dbReference>
<dbReference type="HAMAP" id="MF_01454">
    <property type="entry name" value="GTPase_Obg"/>
    <property type="match status" value="1"/>
</dbReference>
<dbReference type="InterPro" id="IPR031167">
    <property type="entry name" value="G_OBG"/>
</dbReference>
<dbReference type="OrthoDB" id="347018at2759"/>
<evidence type="ECO:0000256" key="2">
    <source>
        <dbReference type="ARBA" id="ARBA00022517"/>
    </source>
</evidence>
<dbReference type="PRINTS" id="PR00326">
    <property type="entry name" value="GTP1OBG"/>
</dbReference>
<dbReference type="InterPro" id="IPR005225">
    <property type="entry name" value="Small_GTP-bd"/>
</dbReference>
<keyword evidence="2" id="KW-0690">Ribosome biogenesis</keyword>
<dbReference type="Gene3D" id="3.40.50.300">
    <property type="entry name" value="P-loop containing nucleotide triphosphate hydrolases"/>
    <property type="match status" value="1"/>
</dbReference>
<dbReference type="InterPro" id="IPR006073">
    <property type="entry name" value="GTP-bd"/>
</dbReference>
<proteinExistence type="evidence at transcript level"/>
<dbReference type="Pfam" id="PF01018">
    <property type="entry name" value="GTP1_OBG"/>
    <property type="match status" value="1"/>
</dbReference>
<keyword evidence="9" id="KW-1185">Reference proteome</keyword>
<evidence type="ECO:0000313" key="7">
    <source>
        <dbReference type="EMBL" id="CAD6996850.1"/>
    </source>
</evidence>
<evidence type="ECO:0000259" key="5">
    <source>
        <dbReference type="PROSITE" id="PS51710"/>
    </source>
</evidence>
<dbReference type="InterPro" id="IPR036726">
    <property type="entry name" value="GTP1_OBG_dom_sf"/>
</dbReference>
<dbReference type="PROSITE" id="PS51710">
    <property type="entry name" value="G_OBG"/>
    <property type="match status" value="1"/>
</dbReference>
<organism evidence="8">
    <name type="scientific">Ceratitis capitata</name>
    <name type="common">Mediterranean fruit fly</name>
    <name type="synonym">Tephritis capitata</name>
    <dbReference type="NCBI Taxonomy" id="7213"/>
    <lineage>
        <taxon>Eukaryota</taxon>
        <taxon>Metazoa</taxon>
        <taxon>Ecdysozoa</taxon>
        <taxon>Arthropoda</taxon>
        <taxon>Hexapoda</taxon>
        <taxon>Insecta</taxon>
        <taxon>Pterygota</taxon>
        <taxon>Neoptera</taxon>
        <taxon>Endopterygota</taxon>
        <taxon>Diptera</taxon>
        <taxon>Brachycera</taxon>
        <taxon>Muscomorpha</taxon>
        <taxon>Tephritoidea</taxon>
        <taxon>Tephritidae</taxon>
        <taxon>Ceratitis</taxon>
        <taxon>Ceratitis</taxon>
    </lineage>
</organism>
<evidence type="ECO:0000259" key="6">
    <source>
        <dbReference type="PROSITE" id="PS51883"/>
    </source>
</evidence>
<dbReference type="KEGG" id="ccat:101455066"/>
<evidence type="ECO:0000256" key="4">
    <source>
        <dbReference type="ARBA" id="ARBA00023134"/>
    </source>
</evidence>
<protein>
    <submittedName>
        <fullName evidence="7">(Mediterranean fruit fly) hypothetical protein</fullName>
    </submittedName>
    <submittedName>
        <fullName evidence="8">GTP-binding protein 5</fullName>
    </submittedName>
</protein>
<dbReference type="NCBIfam" id="NF008956">
    <property type="entry name" value="PRK12299.1"/>
    <property type="match status" value="1"/>
</dbReference>
<dbReference type="PIRSF" id="PIRSF002401">
    <property type="entry name" value="GTP_bd_Obg/CgtA"/>
    <property type="match status" value="1"/>
</dbReference>
<reference evidence="7" key="3">
    <citation type="submission" date="2020-11" db="EMBL/GenBank/DDBJ databases">
        <authorList>
            <person name="Whitehead M."/>
        </authorList>
    </citation>
    <scope>NUCLEOTIDE SEQUENCE</scope>
    <source>
        <strain evidence="7">EGII</strain>
    </source>
</reference>
<name>W8BRI7_CERCA</name>
<dbReference type="InterPro" id="IPR014100">
    <property type="entry name" value="GTP-bd_Obg/CgtA"/>
</dbReference>
<dbReference type="GO" id="GO:0005525">
    <property type="term" value="F:GTP binding"/>
    <property type="evidence" value="ECO:0007669"/>
    <property type="project" value="UniProtKB-KW"/>
</dbReference>
<dbReference type="Proteomes" id="UP000606786">
    <property type="component" value="Unassembled WGS sequence"/>
</dbReference>
<gene>
    <name evidence="8" type="primary">GTPB5</name>
    <name evidence="7" type="ORF">CCAP1982_LOCUS5526</name>
</gene>
<dbReference type="GO" id="GO:0003924">
    <property type="term" value="F:GTPase activity"/>
    <property type="evidence" value="ECO:0007669"/>
    <property type="project" value="InterPro"/>
</dbReference>
<reference evidence="8" key="1">
    <citation type="submission" date="2013-07" db="EMBL/GenBank/DDBJ databases">
        <authorList>
            <person name="Geib S."/>
        </authorList>
    </citation>
    <scope>NUCLEOTIDE SEQUENCE</scope>
</reference>
<dbReference type="FunFam" id="2.70.210.12:FF:000001">
    <property type="entry name" value="GTPase Obg"/>
    <property type="match status" value="1"/>
</dbReference>
<accession>W8BRI7</accession>